<dbReference type="EMBL" id="JANQDX010000005">
    <property type="protein sequence ID" value="KAL0924627.1"/>
    <property type="molecule type" value="Genomic_DNA"/>
</dbReference>
<dbReference type="Proteomes" id="UP001552299">
    <property type="component" value="Unassembled WGS sequence"/>
</dbReference>
<name>A0ABD0VPS2_DENTH</name>
<feature type="chain" id="PRO_5044764398" evidence="2">
    <location>
        <begin position="20"/>
        <end position="542"/>
    </location>
</feature>
<proteinExistence type="predicted"/>
<feature type="region of interest" description="Disordered" evidence="1">
    <location>
        <begin position="347"/>
        <end position="373"/>
    </location>
</feature>
<organism evidence="3 4">
    <name type="scientific">Dendrobium thyrsiflorum</name>
    <name type="common">Pinecone-like raceme dendrobium</name>
    <name type="synonym">Orchid</name>
    <dbReference type="NCBI Taxonomy" id="117978"/>
    <lineage>
        <taxon>Eukaryota</taxon>
        <taxon>Viridiplantae</taxon>
        <taxon>Streptophyta</taxon>
        <taxon>Embryophyta</taxon>
        <taxon>Tracheophyta</taxon>
        <taxon>Spermatophyta</taxon>
        <taxon>Magnoliopsida</taxon>
        <taxon>Liliopsida</taxon>
        <taxon>Asparagales</taxon>
        <taxon>Orchidaceae</taxon>
        <taxon>Epidendroideae</taxon>
        <taxon>Malaxideae</taxon>
        <taxon>Dendrobiinae</taxon>
        <taxon>Dendrobium</taxon>
    </lineage>
</organism>
<sequence length="542" mass="61646">MHIILHHLVVVLTLDSPLSVPLCRVMDPEQLGRTLDLLVGQMNNISQQLKENQVDLVELRRTTTDRFDTLERVSRRGRSWWTLEDLLLAGDLIFVDGGRQGEEDPIDVIFYNVVNLKVDVEKGRSKHIYSSLIIVDESMILRGIDHSWILNYHHPFINTNSGAISPLLRLWPVPTTSPSLLGISPSNSLFPRTSIPRISNSQKLLSRFPGHIRIAVQKFQQRSFVVPLSGSPLLVDQKFPNPQLAVNSCMADPEQDHDFVFDEQALINILRSPFFDIDLENNRSVEEYMERILFSLAAVIDQRRPPDSRIQGLEQRLAFFRAAIGDLLGDPTARTLCCNLWTAKGRSGTASSKALNGGSAPSDFQKISGQQDRRRGRLLMARRWDLESYSNGGGREKFCSQLLLFPKSLCTFSHFISLALLTTSFPEEEEGKQMGRRTQSRIKENKQYNRYILTCASRHKLIIPIGEWHQEEYRQRNKSLPAGFINDCFKRFLKLNNSVEGGWLDLDGIPSNYDIILNVSLSRRKPKIGRQKPPTTVALSTF</sequence>
<comment type="caution">
    <text evidence="3">The sequence shown here is derived from an EMBL/GenBank/DDBJ whole genome shotgun (WGS) entry which is preliminary data.</text>
</comment>
<gene>
    <name evidence="3" type="ORF">M5K25_005473</name>
</gene>
<reference evidence="3 4" key="1">
    <citation type="journal article" date="2024" name="Plant Biotechnol. J.">
        <title>Dendrobium thyrsiflorum genome and its molecular insights into genes involved in important horticultural traits.</title>
        <authorList>
            <person name="Chen B."/>
            <person name="Wang J.Y."/>
            <person name="Zheng P.J."/>
            <person name="Li K.L."/>
            <person name="Liang Y.M."/>
            <person name="Chen X.F."/>
            <person name="Zhang C."/>
            <person name="Zhao X."/>
            <person name="He X."/>
            <person name="Zhang G.Q."/>
            <person name="Liu Z.J."/>
            <person name="Xu Q."/>
        </authorList>
    </citation>
    <scope>NUCLEOTIDE SEQUENCE [LARGE SCALE GENOMIC DNA]</scope>
    <source>
        <strain evidence="3">GZMU011</strain>
    </source>
</reference>
<keyword evidence="4" id="KW-1185">Reference proteome</keyword>
<evidence type="ECO:0000313" key="3">
    <source>
        <dbReference type="EMBL" id="KAL0924627.1"/>
    </source>
</evidence>
<evidence type="ECO:0000256" key="1">
    <source>
        <dbReference type="SAM" id="MobiDB-lite"/>
    </source>
</evidence>
<evidence type="ECO:0000256" key="2">
    <source>
        <dbReference type="SAM" id="SignalP"/>
    </source>
</evidence>
<protein>
    <submittedName>
        <fullName evidence="3">Uncharacterized protein</fullName>
    </submittedName>
</protein>
<dbReference type="AlphaFoldDB" id="A0ABD0VPS2"/>
<evidence type="ECO:0000313" key="4">
    <source>
        <dbReference type="Proteomes" id="UP001552299"/>
    </source>
</evidence>
<accession>A0ABD0VPS2</accession>
<keyword evidence="2" id="KW-0732">Signal</keyword>
<feature type="signal peptide" evidence="2">
    <location>
        <begin position="1"/>
        <end position="19"/>
    </location>
</feature>